<reference evidence="1" key="1">
    <citation type="submission" date="2023-03" db="EMBL/GenBank/DDBJ databases">
        <title>Massive genome expansion in bonnet fungi (Mycena s.s.) driven by repeated elements and novel gene families across ecological guilds.</title>
        <authorList>
            <consortium name="Lawrence Berkeley National Laboratory"/>
            <person name="Harder C.B."/>
            <person name="Miyauchi S."/>
            <person name="Viragh M."/>
            <person name="Kuo A."/>
            <person name="Thoen E."/>
            <person name="Andreopoulos B."/>
            <person name="Lu D."/>
            <person name="Skrede I."/>
            <person name="Drula E."/>
            <person name="Henrissat B."/>
            <person name="Morin E."/>
            <person name="Kohler A."/>
            <person name="Barry K."/>
            <person name="LaButti K."/>
            <person name="Morin E."/>
            <person name="Salamov A."/>
            <person name="Lipzen A."/>
            <person name="Mereny Z."/>
            <person name="Hegedus B."/>
            <person name="Baldrian P."/>
            <person name="Stursova M."/>
            <person name="Weitz H."/>
            <person name="Taylor A."/>
            <person name="Grigoriev I.V."/>
            <person name="Nagy L.G."/>
            <person name="Martin F."/>
            <person name="Kauserud H."/>
        </authorList>
    </citation>
    <scope>NUCLEOTIDE SEQUENCE</scope>
    <source>
        <strain evidence="1">9284</strain>
    </source>
</reference>
<evidence type="ECO:0000313" key="2">
    <source>
        <dbReference type="Proteomes" id="UP001221142"/>
    </source>
</evidence>
<evidence type="ECO:0000313" key="1">
    <source>
        <dbReference type="EMBL" id="KAJ7606915.1"/>
    </source>
</evidence>
<dbReference type="AlphaFoldDB" id="A0AAD7B0P8"/>
<protein>
    <submittedName>
        <fullName evidence="1">Uncharacterized protein</fullName>
    </submittedName>
</protein>
<sequence length="428" mass="48148">MSLPTVLDEFKPAPGFEIRWASARTDSDALLNLSPNAPLRATFKRATDCMRSWEPFLTEPNLSLVIAEYEIQALLSSVEIRILQIKFEFQHTGVPYDSSFEAALITFSSGCDRYRAGIEKIKVELGIYRFTAEARNNTTTGLPLPRPYKGPDTDNPQLSMAEFTSILVTNAHKAFIPSPGTATRVAAVFLASDHLLKTPTEYNTRLTLVRVATCLNAWEPLLTNLNVTHTARCPEMVVLAVEVKAKMERLTSLPVDGTLDSGLAHTIIFPERAQFYNGYERLLNAAPAPWTMEFPTHTHPCVFKMLVSRFTRIVPMPEFTPPADLRGDWLHIIIASHELLQLVGLGDHKETNKIMSRCARLWLRFLEEPLMLLILGQEGVATLLAAIEIKITQIAYDRKNLHGPNYVRIPEIVNSFLVGCNRYRLARF</sequence>
<dbReference type="Proteomes" id="UP001221142">
    <property type="component" value="Unassembled WGS sequence"/>
</dbReference>
<comment type="caution">
    <text evidence="1">The sequence shown here is derived from an EMBL/GenBank/DDBJ whole genome shotgun (WGS) entry which is preliminary data.</text>
</comment>
<name>A0AAD7B0P8_9AGAR</name>
<proteinExistence type="predicted"/>
<accession>A0AAD7B0P8</accession>
<gene>
    <name evidence="1" type="ORF">FB45DRAFT_878031</name>
</gene>
<dbReference type="EMBL" id="JARKIF010000053">
    <property type="protein sequence ID" value="KAJ7606915.1"/>
    <property type="molecule type" value="Genomic_DNA"/>
</dbReference>
<organism evidence="1 2">
    <name type="scientific">Roridomyces roridus</name>
    <dbReference type="NCBI Taxonomy" id="1738132"/>
    <lineage>
        <taxon>Eukaryota</taxon>
        <taxon>Fungi</taxon>
        <taxon>Dikarya</taxon>
        <taxon>Basidiomycota</taxon>
        <taxon>Agaricomycotina</taxon>
        <taxon>Agaricomycetes</taxon>
        <taxon>Agaricomycetidae</taxon>
        <taxon>Agaricales</taxon>
        <taxon>Marasmiineae</taxon>
        <taxon>Mycenaceae</taxon>
        <taxon>Roridomyces</taxon>
    </lineage>
</organism>
<keyword evidence="2" id="KW-1185">Reference proteome</keyword>